<dbReference type="InterPro" id="IPR013784">
    <property type="entry name" value="Carb-bd-like_fold"/>
</dbReference>
<keyword evidence="8" id="KW-0325">Glycoprotein</keyword>
<comment type="catalytic activity">
    <reaction evidence="2">
        <text>Hydrolysis of terminal, non-reducing (1-&gt;4)-linked alpha-D-glucose residues with release of alpha-D-glucose.</text>
        <dbReference type="EC" id="3.2.1.20"/>
    </reaction>
</comment>
<comment type="similarity">
    <text evidence="4 14">Belongs to the glycosyl hydrolase 31 family.</text>
</comment>
<dbReference type="SUPFAM" id="SSF51011">
    <property type="entry name" value="Glycosyl hydrolase domain"/>
    <property type="match status" value="1"/>
</dbReference>
<evidence type="ECO:0000256" key="7">
    <source>
        <dbReference type="ARBA" id="ARBA00022801"/>
    </source>
</evidence>
<dbReference type="Proteomes" id="UP001213681">
    <property type="component" value="Unassembled WGS sequence"/>
</dbReference>
<dbReference type="InterPro" id="IPR017853">
    <property type="entry name" value="GH"/>
</dbReference>
<dbReference type="Gene3D" id="2.60.40.1760">
    <property type="entry name" value="glycosyl hydrolase (family 31)"/>
    <property type="match status" value="1"/>
</dbReference>
<dbReference type="CDD" id="cd14752">
    <property type="entry name" value="GH31_N"/>
    <property type="match status" value="1"/>
</dbReference>
<dbReference type="InterPro" id="IPR025887">
    <property type="entry name" value="Glyco_hydro_31_N_dom"/>
</dbReference>
<keyword evidence="5" id="KW-0964">Secreted</keyword>
<dbReference type="GO" id="GO:2001070">
    <property type="term" value="F:starch binding"/>
    <property type="evidence" value="ECO:0007669"/>
    <property type="project" value="InterPro"/>
</dbReference>
<comment type="subcellular location">
    <subcellularLocation>
        <location evidence="3">Secreted</location>
    </subcellularLocation>
</comment>
<dbReference type="SMART" id="SM01065">
    <property type="entry name" value="CBM_2"/>
    <property type="match status" value="1"/>
</dbReference>
<comment type="caution">
    <text evidence="18">The sequence shown here is derived from an EMBL/GenBank/DDBJ whole genome shotgun (WGS) entry which is preliminary data.</text>
</comment>
<evidence type="ECO:0000256" key="9">
    <source>
        <dbReference type="ARBA" id="ARBA00023277"/>
    </source>
</evidence>
<feature type="domain" description="CBM20" evidence="17">
    <location>
        <begin position="421"/>
        <end position="538"/>
    </location>
</feature>
<evidence type="ECO:0000256" key="3">
    <source>
        <dbReference type="ARBA" id="ARBA00004613"/>
    </source>
</evidence>
<evidence type="ECO:0000313" key="18">
    <source>
        <dbReference type="EMBL" id="KAJ5439019.1"/>
    </source>
</evidence>
<dbReference type="GO" id="GO:0008422">
    <property type="term" value="F:beta-glucosidase activity"/>
    <property type="evidence" value="ECO:0007669"/>
    <property type="project" value="UniProtKB-EC"/>
</dbReference>
<evidence type="ECO:0000256" key="14">
    <source>
        <dbReference type="RuleBase" id="RU361185"/>
    </source>
</evidence>
<name>A0AAD6FZH1_9EURO</name>
<dbReference type="InterPro" id="IPR048395">
    <property type="entry name" value="Glyco_hydro_31_C"/>
</dbReference>
<keyword evidence="11" id="KW-0961">Cell wall biogenesis/degradation</keyword>
<dbReference type="SUPFAM" id="SSF49452">
    <property type="entry name" value="Starch-binding domain-like"/>
    <property type="match status" value="1"/>
</dbReference>
<feature type="region of interest" description="Disordered" evidence="15">
    <location>
        <begin position="531"/>
        <end position="573"/>
    </location>
</feature>
<dbReference type="AlphaFoldDB" id="A0AAD6FZH1"/>
<dbReference type="PANTHER" id="PTHR22762:SF67">
    <property type="entry name" value="ALPHA_BETA-GLUCOSIDASE AGDC-RELATED"/>
    <property type="match status" value="1"/>
</dbReference>
<keyword evidence="7 14" id="KW-0378">Hydrolase</keyword>
<evidence type="ECO:0000256" key="5">
    <source>
        <dbReference type="ARBA" id="ARBA00022525"/>
    </source>
</evidence>
<feature type="signal peptide" evidence="16">
    <location>
        <begin position="1"/>
        <end position="24"/>
    </location>
</feature>
<dbReference type="GO" id="GO:0071555">
    <property type="term" value="P:cell wall organization"/>
    <property type="evidence" value="ECO:0007669"/>
    <property type="project" value="UniProtKB-KW"/>
</dbReference>
<dbReference type="InterPro" id="IPR000322">
    <property type="entry name" value="Glyco_hydro_31_TIM"/>
</dbReference>
<feature type="compositionally biased region" description="Polar residues" evidence="15">
    <location>
        <begin position="546"/>
        <end position="555"/>
    </location>
</feature>
<keyword evidence="6 16" id="KW-0732">Signal</keyword>
<keyword evidence="12" id="KW-0624">Polysaccharide degradation</keyword>
<reference evidence="18" key="1">
    <citation type="submission" date="2022-12" db="EMBL/GenBank/DDBJ databases">
        <authorList>
            <person name="Petersen C."/>
        </authorList>
    </citation>
    <scope>NUCLEOTIDE SEQUENCE</scope>
    <source>
        <strain evidence="18">IBT 16125</strain>
    </source>
</reference>
<dbReference type="InterPro" id="IPR013783">
    <property type="entry name" value="Ig-like_fold"/>
</dbReference>
<reference evidence="18" key="2">
    <citation type="journal article" date="2023" name="IMA Fungus">
        <title>Comparative genomic study of the Penicillium genus elucidates a diverse pangenome and 15 lateral gene transfer events.</title>
        <authorList>
            <person name="Petersen C."/>
            <person name="Sorensen T."/>
            <person name="Nielsen M.R."/>
            <person name="Sondergaard T.E."/>
            <person name="Sorensen J.L."/>
            <person name="Fitzpatrick D.A."/>
            <person name="Frisvad J.C."/>
            <person name="Nielsen K.L."/>
        </authorList>
    </citation>
    <scope>NUCLEOTIDE SEQUENCE</scope>
    <source>
        <strain evidence="18">IBT 16125</strain>
    </source>
</reference>
<dbReference type="GeneID" id="81603642"/>
<dbReference type="CDD" id="cd06602">
    <property type="entry name" value="GH31_MGAM_SI_GAA"/>
    <property type="match status" value="1"/>
</dbReference>
<feature type="chain" id="PRO_5042088858" description="CBM20 domain-containing protein" evidence="16">
    <location>
        <begin position="25"/>
        <end position="965"/>
    </location>
</feature>
<keyword evidence="9" id="KW-0119">Carbohydrate metabolism</keyword>
<dbReference type="InterPro" id="IPR002044">
    <property type="entry name" value="CBM20"/>
</dbReference>
<proteinExistence type="inferred from homology"/>
<evidence type="ECO:0000256" key="4">
    <source>
        <dbReference type="ARBA" id="ARBA00007806"/>
    </source>
</evidence>
<dbReference type="Gene3D" id="3.20.20.80">
    <property type="entry name" value="Glycosidases"/>
    <property type="match status" value="1"/>
</dbReference>
<dbReference type="SUPFAM" id="SSF51445">
    <property type="entry name" value="(Trans)glycosidases"/>
    <property type="match status" value="1"/>
</dbReference>
<evidence type="ECO:0000256" key="2">
    <source>
        <dbReference type="ARBA" id="ARBA00001657"/>
    </source>
</evidence>
<dbReference type="Pfam" id="PF13802">
    <property type="entry name" value="Gal_mutarotas_2"/>
    <property type="match status" value="1"/>
</dbReference>
<dbReference type="PROSITE" id="PS51166">
    <property type="entry name" value="CBM20"/>
    <property type="match status" value="1"/>
</dbReference>
<dbReference type="Pfam" id="PF00686">
    <property type="entry name" value="CBM_20"/>
    <property type="match status" value="1"/>
</dbReference>
<gene>
    <name evidence="18" type="ORF">N7458_010017</name>
</gene>
<dbReference type="RefSeq" id="XP_056762248.1">
    <property type="nucleotide sequence ID" value="XM_056913399.1"/>
</dbReference>
<evidence type="ECO:0000256" key="6">
    <source>
        <dbReference type="ARBA" id="ARBA00022729"/>
    </source>
</evidence>
<keyword evidence="10 14" id="KW-0326">Glycosidase</keyword>
<dbReference type="GO" id="GO:0004558">
    <property type="term" value="F:alpha-1,4-glucosidase activity"/>
    <property type="evidence" value="ECO:0007669"/>
    <property type="project" value="UniProtKB-EC"/>
</dbReference>
<dbReference type="Gene3D" id="2.60.40.10">
    <property type="entry name" value="Immunoglobulins"/>
    <property type="match status" value="1"/>
</dbReference>
<dbReference type="Gene3D" id="2.60.40.1180">
    <property type="entry name" value="Golgi alpha-mannosidase II"/>
    <property type="match status" value="2"/>
</dbReference>
<comment type="function">
    <text evidence="13">Glucosidase involved in the degradation of cellulosic biomass. Has both alpha- and beta-glucosidase activity.</text>
</comment>
<comment type="catalytic activity">
    <reaction evidence="1">
        <text>Hydrolysis of terminal, non-reducing beta-D-glucosyl residues with release of beta-D-glucose.</text>
        <dbReference type="EC" id="3.2.1.21"/>
    </reaction>
</comment>
<protein>
    <recommendedName>
        <fullName evidence="17">CBM20 domain-containing protein</fullName>
    </recommendedName>
</protein>
<dbReference type="SUPFAM" id="SSF74650">
    <property type="entry name" value="Galactose mutarotase-like"/>
    <property type="match status" value="1"/>
</dbReference>
<evidence type="ECO:0000256" key="16">
    <source>
        <dbReference type="SAM" id="SignalP"/>
    </source>
</evidence>
<keyword evidence="19" id="KW-1185">Reference proteome</keyword>
<evidence type="ECO:0000256" key="11">
    <source>
        <dbReference type="ARBA" id="ARBA00023316"/>
    </source>
</evidence>
<dbReference type="InterPro" id="IPR011013">
    <property type="entry name" value="Gal_mutarotase_sf_dom"/>
</dbReference>
<evidence type="ECO:0000256" key="13">
    <source>
        <dbReference type="ARBA" id="ARBA00025512"/>
    </source>
</evidence>
<accession>A0AAD6FZH1</accession>
<dbReference type="GO" id="GO:0005576">
    <property type="term" value="C:extracellular region"/>
    <property type="evidence" value="ECO:0007669"/>
    <property type="project" value="UniProtKB-SubCell"/>
</dbReference>
<dbReference type="InterPro" id="IPR013780">
    <property type="entry name" value="Glyco_hydro_b"/>
</dbReference>
<evidence type="ECO:0000256" key="12">
    <source>
        <dbReference type="ARBA" id="ARBA00023326"/>
    </source>
</evidence>
<dbReference type="Pfam" id="PF21365">
    <property type="entry name" value="Glyco_hydro_31_3rd"/>
    <property type="match status" value="1"/>
</dbReference>
<evidence type="ECO:0000313" key="19">
    <source>
        <dbReference type="Proteomes" id="UP001213681"/>
    </source>
</evidence>
<evidence type="ECO:0000259" key="17">
    <source>
        <dbReference type="PROSITE" id="PS51166"/>
    </source>
</evidence>
<dbReference type="PANTHER" id="PTHR22762">
    <property type="entry name" value="ALPHA-GLUCOSIDASE"/>
    <property type="match status" value="1"/>
</dbReference>
<dbReference type="EMBL" id="JAPVEA010000008">
    <property type="protein sequence ID" value="KAJ5439019.1"/>
    <property type="molecule type" value="Genomic_DNA"/>
</dbReference>
<organism evidence="18 19">
    <name type="scientific">Penicillium daleae</name>
    <dbReference type="NCBI Taxonomy" id="63821"/>
    <lineage>
        <taxon>Eukaryota</taxon>
        <taxon>Fungi</taxon>
        <taxon>Dikarya</taxon>
        <taxon>Ascomycota</taxon>
        <taxon>Pezizomycotina</taxon>
        <taxon>Eurotiomycetes</taxon>
        <taxon>Eurotiomycetidae</taxon>
        <taxon>Eurotiales</taxon>
        <taxon>Aspergillaceae</taxon>
        <taxon>Penicillium</taxon>
    </lineage>
</organism>
<evidence type="ECO:0000256" key="10">
    <source>
        <dbReference type="ARBA" id="ARBA00023295"/>
    </source>
</evidence>
<evidence type="ECO:0000256" key="15">
    <source>
        <dbReference type="SAM" id="MobiDB-lite"/>
    </source>
</evidence>
<dbReference type="Pfam" id="PF01055">
    <property type="entry name" value="Glyco_hydro_31_2nd"/>
    <property type="match status" value="1"/>
</dbReference>
<dbReference type="GO" id="GO:0000272">
    <property type="term" value="P:polysaccharide catabolic process"/>
    <property type="evidence" value="ECO:0007669"/>
    <property type="project" value="UniProtKB-KW"/>
</dbReference>
<sequence length="965" mass="107290">MIWRAAFKPLAAVALFCASSDAAALLTRGGSPETCPGYKASNVKSNGGAIVSADLHLAGTPCNVYGTDLDNLKLLVEYQSAERLHVKIYDADEQVYQVPESVLPRPGTDKGMRPDQSDLNFSLTQSPFAFKITRKSSGEVLFDTSGHPMVFESQYLGLRTKLPDSPNLYGLGESVDPFRLKTSNYSRTLWSRDAYGTPEFTNLYGNHPVYFDYRGENGTHGVFLANSNGMDVVLDDSDGQYLEYRTLGGVLDFYFLGGPSPKEVAMQYAQTVGLPAMMSYWHFGFHNCRYGYYDIFEIAEVIANYSAANIPLETQWADIDYMNLRRVFTLDPYRFPLDKTRELVSHLHNNNQHYVVMVDPAVAYVDYPPFNNGVKANAFMKYPNGSTYQGVVWPGVTTWPDWFASGAQDYWNNEFASFFNPETGVDIDALWIDMNEPSNFCDFPCTDPAAFAGTAVFILGDVPSFGNGDPLMAAPMDATNYPHWQLSIQLPPKTKITYQYIRRESDGTFIYETQNRTITTGDCHSGVQAVSGNITTSSGPHKRSIDTTSRSSVPAVNNERRSTSGAMQGLPGRDLLNPPYHINNAAGALSEKTMQTDLIHANGLTEYDTHNLYGSMMSSASRQSLLYRRPDSRPLVITRSTFAGAGAHVGHWLGDNMADWDHYRWTIEQLQEFAALFQVPMVGSDICGYGGFTNENLCSRWAWLGAFSPFFRDHQGWGTPGHELYYSPQVASAARAAIDIRYRLLDYAYTALWTQTQTGSPMLNPMFFMYPNDINTATLPYQFFWGDALMVAPISEENSTSVNVYFPKDQFYDFHSGAPVQGTGSTVRLSNIDYNTMPLYFKGGNIVPMRTESAYTTTELRQKDFTLVIAKDAQGNAAGSLYLDDGDSLIQKATSNIKFTYNGKTGRFQMDGTFGYNPGNVVIRNITVLGATQAGKHGQYSAADKKAVYQVDIPLTKAYTNNLQS</sequence>
<evidence type="ECO:0000256" key="1">
    <source>
        <dbReference type="ARBA" id="ARBA00000448"/>
    </source>
</evidence>
<evidence type="ECO:0000256" key="8">
    <source>
        <dbReference type="ARBA" id="ARBA00023180"/>
    </source>
</evidence>